<keyword evidence="9" id="KW-1185">Reference proteome</keyword>
<feature type="transmembrane region" description="Helical" evidence="6">
    <location>
        <begin position="188"/>
        <end position="206"/>
    </location>
</feature>
<keyword evidence="3 6" id="KW-0812">Transmembrane</keyword>
<dbReference type="InterPro" id="IPR000620">
    <property type="entry name" value="EamA_dom"/>
</dbReference>
<comment type="subcellular location">
    <subcellularLocation>
        <location evidence="1">Membrane</location>
        <topology evidence="1">Multi-pass membrane protein</topology>
    </subcellularLocation>
</comment>
<evidence type="ECO:0000256" key="6">
    <source>
        <dbReference type="SAM" id="Phobius"/>
    </source>
</evidence>
<gene>
    <name evidence="8" type="ORF">SAMN02745243_00489</name>
</gene>
<keyword evidence="4 6" id="KW-1133">Transmembrane helix</keyword>
<feature type="transmembrane region" description="Helical" evidence="6">
    <location>
        <begin position="249"/>
        <end position="269"/>
    </location>
</feature>
<organism evidence="8 9">
    <name type="scientific">Hespellia stercorisuis DSM 15480</name>
    <dbReference type="NCBI Taxonomy" id="1121950"/>
    <lineage>
        <taxon>Bacteria</taxon>
        <taxon>Bacillati</taxon>
        <taxon>Bacillota</taxon>
        <taxon>Clostridia</taxon>
        <taxon>Lachnospirales</taxon>
        <taxon>Lachnospiraceae</taxon>
        <taxon>Hespellia</taxon>
    </lineage>
</organism>
<feature type="transmembrane region" description="Helical" evidence="6">
    <location>
        <begin position="101"/>
        <end position="119"/>
    </location>
</feature>
<sequence length="313" mass="34366">MKTEQKGTLFVIISALMWGVSGVTVQYSYMQNYFTTGQIVGVRLLTTGVLLLIYNLMKKDAGIYRIFKDWRDVLGLAFFSIVGMAGVQYTFFATVEESNSPTASILQFLYPVIVLFIVTRQQRRMPTGLESFRIALAIVGTFLIATHGQLGSLAITKEALGWGLASAMCMALYTVYSKRIVAKWGTWVVNGWGMFFGGIVIALISHDEMREIQWSVGGVVCLWVIVLMGTLIPFGLYLKGVLYVGGIKASALCCIETLAILVWAVILFGQKLEPGDVAGIVCIISAVVIPAVLEQREKKKKNCLDMGNVISSD</sequence>
<dbReference type="Proteomes" id="UP000184301">
    <property type="component" value="Unassembled WGS sequence"/>
</dbReference>
<feature type="transmembrane region" description="Helical" evidence="6">
    <location>
        <begin position="73"/>
        <end position="95"/>
    </location>
</feature>
<dbReference type="EMBL" id="FQZY01000008">
    <property type="protein sequence ID" value="SHJ39977.1"/>
    <property type="molecule type" value="Genomic_DNA"/>
</dbReference>
<feature type="domain" description="EamA" evidence="7">
    <location>
        <begin position="160"/>
        <end position="289"/>
    </location>
</feature>
<evidence type="ECO:0000256" key="5">
    <source>
        <dbReference type="ARBA" id="ARBA00023136"/>
    </source>
</evidence>
<reference evidence="8 9" key="1">
    <citation type="submission" date="2016-11" db="EMBL/GenBank/DDBJ databases">
        <authorList>
            <person name="Jaros S."/>
            <person name="Januszkiewicz K."/>
            <person name="Wedrychowicz H."/>
        </authorList>
    </citation>
    <scope>NUCLEOTIDE SEQUENCE [LARGE SCALE GENOMIC DNA]</scope>
    <source>
        <strain evidence="8 9">DSM 15480</strain>
    </source>
</reference>
<comment type="similarity">
    <text evidence="2">Belongs to the EamA transporter family.</text>
</comment>
<feature type="transmembrane region" description="Helical" evidence="6">
    <location>
        <begin position="33"/>
        <end position="53"/>
    </location>
</feature>
<dbReference type="GO" id="GO:0016020">
    <property type="term" value="C:membrane"/>
    <property type="evidence" value="ECO:0007669"/>
    <property type="project" value="UniProtKB-SubCell"/>
</dbReference>
<dbReference type="Pfam" id="PF00892">
    <property type="entry name" value="EamA"/>
    <property type="match status" value="2"/>
</dbReference>
<evidence type="ECO:0000256" key="1">
    <source>
        <dbReference type="ARBA" id="ARBA00004141"/>
    </source>
</evidence>
<dbReference type="AlphaFoldDB" id="A0A1M6IZY8"/>
<accession>A0A1M6IZY8</accession>
<feature type="transmembrane region" description="Helical" evidence="6">
    <location>
        <begin position="131"/>
        <end position="153"/>
    </location>
</feature>
<dbReference type="InterPro" id="IPR050638">
    <property type="entry name" value="AA-Vitamin_Transporters"/>
</dbReference>
<dbReference type="PANTHER" id="PTHR32322:SF2">
    <property type="entry name" value="EAMA DOMAIN-CONTAINING PROTEIN"/>
    <property type="match status" value="1"/>
</dbReference>
<evidence type="ECO:0000256" key="2">
    <source>
        <dbReference type="ARBA" id="ARBA00007362"/>
    </source>
</evidence>
<feature type="transmembrane region" description="Helical" evidence="6">
    <location>
        <begin position="159"/>
        <end position="176"/>
    </location>
</feature>
<feature type="transmembrane region" description="Helical" evidence="6">
    <location>
        <begin position="275"/>
        <end position="293"/>
    </location>
</feature>
<dbReference type="RefSeq" id="WP_073104503.1">
    <property type="nucleotide sequence ID" value="NZ_FQZY01000008.1"/>
</dbReference>
<evidence type="ECO:0000256" key="3">
    <source>
        <dbReference type="ARBA" id="ARBA00022692"/>
    </source>
</evidence>
<protein>
    <submittedName>
        <fullName evidence="8">Permease of the drug/metabolite transporter (DMT) superfamily</fullName>
    </submittedName>
</protein>
<name>A0A1M6IZY8_9FIRM</name>
<dbReference type="InterPro" id="IPR037185">
    <property type="entry name" value="EmrE-like"/>
</dbReference>
<dbReference type="SUPFAM" id="SSF103481">
    <property type="entry name" value="Multidrug resistance efflux transporter EmrE"/>
    <property type="match status" value="2"/>
</dbReference>
<feature type="transmembrane region" description="Helical" evidence="6">
    <location>
        <begin position="7"/>
        <end position="27"/>
    </location>
</feature>
<dbReference type="STRING" id="1121950.SAMN02745243_00489"/>
<feature type="transmembrane region" description="Helical" evidence="6">
    <location>
        <begin position="212"/>
        <end position="237"/>
    </location>
</feature>
<dbReference type="OrthoDB" id="9810818at2"/>
<dbReference type="PANTHER" id="PTHR32322">
    <property type="entry name" value="INNER MEMBRANE TRANSPORTER"/>
    <property type="match status" value="1"/>
</dbReference>
<keyword evidence="5 6" id="KW-0472">Membrane</keyword>
<evidence type="ECO:0000256" key="4">
    <source>
        <dbReference type="ARBA" id="ARBA00022989"/>
    </source>
</evidence>
<evidence type="ECO:0000313" key="9">
    <source>
        <dbReference type="Proteomes" id="UP000184301"/>
    </source>
</evidence>
<feature type="domain" description="EamA" evidence="7">
    <location>
        <begin position="6"/>
        <end position="145"/>
    </location>
</feature>
<evidence type="ECO:0000313" key="8">
    <source>
        <dbReference type="EMBL" id="SHJ39977.1"/>
    </source>
</evidence>
<proteinExistence type="inferred from homology"/>
<evidence type="ECO:0000259" key="7">
    <source>
        <dbReference type="Pfam" id="PF00892"/>
    </source>
</evidence>